<evidence type="ECO:0000256" key="1">
    <source>
        <dbReference type="ARBA" id="ARBA00004196"/>
    </source>
</evidence>
<feature type="signal peptide" evidence="6">
    <location>
        <begin position="1"/>
        <end position="23"/>
    </location>
</feature>
<dbReference type="InterPro" id="IPR006059">
    <property type="entry name" value="SBP"/>
</dbReference>
<dbReference type="PANTHER" id="PTHR43649">
    <property type="entry name" value="ARABINOSE-BINDING PROTEIN-RELATED"/>
    <property type="match status" value="1"/>
</dbReference>
<dbReference type="Pfam" id="PF01547">
    <property type="entry name" value="SBP_bac_1"/>
    <property type="match status" value="1"/>
</dbReference>
<sequence>MKLKKLLALTMATIMVMSLSACGNNKQSGGSTDTASTVTESSGEEATPAAEGTADAGAEVSGDTLTVAIWDTNQEPGLRKIMDDFTAKTGTKVEIQVTPWDQYWTMLEAGATGGTLPDVFWMHSNEIAKYSEYEMLLDLTDRIAKSDVVDMSKFPEDIVNIYKWQGEKQYAMPKDIDTIALWYNKTMFDEAGLAYPDDSWTWDDFKEACKKLTKPDGSQYGYTLKPGNNQDGWYNMVYDMGGTVISDDKKSSGFDQPGTIKALDFASGLVKEGLTPPYETIAENDANALFEAGKVAMITQGSWMLADLCNNDYVKANCDVAVLPKDAATGRRASIYNGLGWAAAANTDKPDQAWSLIEYMGSQEAQQKQSDLGIVISAYEGTVSNWTKAYPDFNTQAYLDMMGDLVIRPYSKTTVTWENMISEKLVDAWTGKKSVEDVCKDITTEMNATLAEEQ</sequence>
<evidence type="ECO:0000256" key="2">
    <source>
        <dbReference type="ARBA" id="ARBA00008520"/>
    </source>
</evidence>
<dbReference type="AlphaFoldDB" id="A0A6P1TNG6"/>
<evidence type="ECO:0000313" key="7">
    <source>
        <dbReference type="EMBL" id="QHQ61732.1"/>
    </source>
</evidence>
<dbReference type="SUPFAM" id="SSF53850">
    <property type="entry name" value="Periplasmic binding protein-like II"/>
    <property type="match status" value="1"/>
</dbReference>
<gene>
    <name evidence="7" type="ORF">Ana3638_13895</name>
</gene>
<dbReference type="PROSITE" id="PS51257">
    <property type="entry name" value="PROKAR_LIPOPROTEIN"/>
    <property type="match status" value="1"/>
</dbReference>
<reference evidence="7 8" key="1">
    <citation type="submission" date="2020-01" db="EMBL/GenBank/DDBJ databases">
        <title>Genome analysis of Anaerocolumna sp. CBA3638.</title>
        <authorList>
            <person name="Kim J."/>
            <person name="Roh S.W."/>
        </authorList>
    </citation>
    <scope>NUCLEOTIDE SEQUENCE [LARGE SCALE GENOMIC DNA]</scope>
    <source>
        <strain evidence="7 8">CBA3638</strain>
    </source>
</reference>
<evidence type="ECO:0000256" key="5">
    <source>
        <dbReference type="SAM" id="MobiDB-lite"/>
    </source>
</evidence>
<protein>
    <submittedName>
        <fullName evidence="7">Extracellular solute-binding protein</fullName>
    </submittedName>
</protein>
<evidence type="ECO:0000256" key="4">
    <source>
        <dbReference type="ARBA" id="ARBA00022729"/>
    </source>
</evidence>
<keyword evidence="3" id="KW-0813">Transport</keyword>
<feature type="compositionally biased region" description="Polar residues" evidence="5">
    <location>
        <begin position="24"/>
        <end position="38"/>
    </location>
</feature>
<feature type="region of interest" description="Disordered" evidence="5">
    <location>
        <begin position="24"/>
        <end position="57"/>
    </location>
</feature>
<organism evidence="7 8">
    <name type="scientific">Anaerocolumna sedimenticola</name>
    <dbReference type="NCBI Taxonomy" id="2696063"/>
    <lineage>
        <taxon>Bacteria</taxon>
        <taxon>Bacillati</taxon>
        <taxon>Bacillota</taxon>
        <taxon>Clostridia</taxon>
        <taxon>Lachnospirales</taxon>
        <taxon>Lachnospiraceae</taxon>
        <taxon>Anaerocolumna</taxon>
    </lineage>
</organism>
<dbReference type="GO" id="GO:0030313">
    <property type="term" value="C:cell envelope"/>
    <property type="evidence" value="ECO:0007669"/>
    <property type="project" value="UniProtKB-SubCell"/>
</dbReference>
<keyword evidence="4 6" id="KW-0732">Signal</keyword>
<comment type="similarity">
    <text evidence="2">Belongs to the bacterial solute-binding protein 1 family.</text>
</comment>
<evidence type="ECO:0000313" key="8">
    <source>
        <dbReference type="Proteomes" id="UP000464314"/>
    </source>
</evidence>
<comment type="subcellular location">
    <subcellularLocation>
        <location evidence="1">Cell envelope</location>
    </subcellularLocation>
</comment>
<dbReference type="Proteomes" id="UP000464314">
    <property type="component" value="Chromosome"/>
</dbReference>
<feature type="compositionally biased region" description="Low complexity" evidence="5">
    <location>
        <begin position="39"/>
        <end position="57"/>
    </location>
</feature>
<dbReference type="InterPro" id="IPR050490">
    <property type="entry name" value="Bact_solute-bd_prot1"/>
</dbReference>
<evidence type="ECO:0000256" key="6">
    <source>
        <dbReference type="SAM" id="SignalP"/>
    </source>
</evidence>
<proteinExistence type="inferred from homology"/>
<dbReference type="PANTHER" id="PTHR43649:SF31">
    <property type="entry name" value="SN-GLYCEROL-3-PHOSPHATE-BINDING PERIPLASMIC PROTEIN UGPB"/>
    <property type="match status" value="1"/>
</dbReference>
<dbReference type="Gene3D" id="3.40.190.10">
    <property type="entry name" value="Periplasmic binding protein-like II"/>
    <property type="match status" value="1"/>
</dbReference>
<evidence type="ECO:0000256" key="3">
    <source>
        <dbReference type="ARBA" id="ARBA00022448"/>
    </source>
</evidence>
<dbReference type="CDD" id="cd13585">
    <property type="entry name" value="PBP2_TMBP_like"/>
    <property type="match status" value="1"/>
</dbReference>
<keyword evidence="8" id="KW-1185">Reference proteome</keyword>
<dbReference type="EMBL" id="CP048000">
    <property type="protein sequence ID" value="QHQ61732.1"/>
    <property type="molecule type" value="Genomic_DNA"/>
</dbReference>
<dbReference type="RefSeq" id="WP_161838557.1">
    <property type="nucleotide sequence ID" value="NZ_CP048000.1"/>
</dbReference>
<accession>A0A6P1TNG6</accession>
<feature type="chain" id="PRO_5039653515" evidence="6">
    <location>
        <begin position="24"/>
        <end position="454"/>
    </location>
</feature>
<name>A0A6P1TNG6_9FIRM</name>
<dbReference type="KEGG" id="anr:Ana3638_13895"/>